<sequence>MFAATRQWFRRHRTPIAVGVGIVGAGYVATQYVLAKLNDARERMSSDRIAKENLRRRFEQNQEDCTFTVLALLPTVTTNILEAMNTEAITYQIQHMKAGGAAGAARSVRSEGADSISPPSIADTLVTEDEGRSMVSLQSESGVHASQVVFPAQAPTNNPAPATEGGETQQEASKPRKTKRQLWDELTISSITRSYTLLYTVSLLVMLTRIQLNLLGRRSYLSSVVSLATNSAQATISLENNDDDSLLQQQHALGNSVDFEVNRKYLAFSWWLLNRSWADLSQRVETAVRAVFGHLSPRDLVSLDNFADLSRQVRQSVERGPIEPSATATSTQQQQQQQQQPRWLPLVLPPPGLEDFVLRESGILADSATATFEKIGGPGAEGEVPAPAPAPATDASPVQTAALRRMLDETADLVESPTFAHVLSQILDAGFATLIERKVAPVAFDLPPSVGEGSLELTRLRHEKVVQLPKILSVLTRQAHMIGSGMPNEYLHEMESVRDLEAFAAVVYSSNWESEIHEEGLLAAAEEVRQQAVAEQTEQATVPPNATLVEESIVMVEQSQVSLESAWERALDNKA</sequence>
<feature type="compositionally biased region" description="Low complexity" evidence="1">
    <location>
        <begin position="153"/>
        <end position="163"/>
    </location>
</feature>
<evidence type="ECO:0000313" key="3">
    <source>
        <dbReference type="EMBL" id="CAK7221115.1"/>
    </source>
</evidence>
<feature type="transmembrane region" description="Helical" evidence="2">
    <location>
        <begin position="16"/>
        <end position="35"/>
    </location>
</feature>
<evidence type="ECO:0000256" key="2">
    <source>
        <dbReference type="SAM" id="Phobius"/>
    </source>
</evidence>
<feature type="region of interest" description="Disordered" evidence="1">
    <location>
        <begin position="316"/>
        <end position="341"/>
    </location>
</feature>
<keyword evidence="2" id="KW-0472">Membrane</keyword>
<dbReference type="PANTHER" id="PTHR28080:SF1">
    <property type="entry name" value="PEROXISOMAL BIOGENESIS FACTOR 3"/>
    <property type="match status" value="1"/>
</dbReference>
<name>A0ABP0BNU4_9PEZI</name>
<dbReference type="Proteomes" id="UP001642405">
    <property type="component" value="Unassembled WGS sequence"/>
</dbReference>
<feature type="region of interest" description="Disordered" evidence="1">
    <location>
        <begin position="153"/>
        <end position="179"/>
    </location>
</feature>
<keyword evidence="2" id="KW-0812">Transmembrane</keyword>
<evidence type="ECO:0000313" key="4">
    <source>
        <dbReference type="Proteomes" id="UP001642405"/>
    </source>
</evidence>
<dbReference type="PANTHER" id="PTHR28080">
    <property type="entry name" value="PEROXISOMAL BIOGENESIS FACTOR 3"/>
    <property type="match status" value="1"/>
</dbReference>
<dbReference type="InterPro" id="IPR006966">
    <property type="entry name" value="Peroxin-3"/>
</dbReference>
<dbReference type="EMBL" id="CAWUHB010000021">
    <property type="protein sequence ID" value="CAK7221115.1"/>
    <property type="molecule type" value="Genomic_DNA"/>
</dbReference>
<reference evidence="3 4" key="1">
    <citation type="submission" date="2024-01" db="EMBL/GenBank/DDBJ databases">
        <authorList>
            <person name="Allen C."/>
            <person name="Tagirdzhanova G."/>
        </authorList>
    </citation>
    <scope>NUCLEOTIDE SEQUENCE [LARGE SCALE GENOMIC DNA]</scope>
</reference>
<accession>A0ABP0BNU4</accession>
<keyword evidence="4" id="KW-1185">Reference proteome</keyword>
<evidence type="ECO:0000256" key="1">
    <source>
        <dbReference type="SAM" id="MobiDB-lite"/>
    </source>
</evidence>
<keyword evidence="2" id="KW-1133">Transmembrane helix</keyword>
<dbReference type="Pfam" id="PF04882">
    <property type="entry name" value="Peroxin-3"/>
    <property type="match status" value="1"/>
</dbReference>
<proteinExistence type="predicted"/>
<protein>
    <submittedName>
        <fullName evidence="3">Peroxin</fullName>
    </submittedName>
</protein>
<organism evidence="3 4">
    <name type="scientific">Sporothrix curviconia</name>
    <dbReference type="NCBI Taxonomy" id="1260050"/>
    <lineage>
        <taxon>Eukaryota</taxon>
        <taxon>Fungi</taxon>
        <taxon>Dikarya</taxon>
        <taxon>Ascomycota</taxon>
        <taxon>Pezizomycotina</taxon>
        <taxon>Sordariomycetes</taxon>
        <taxon>Sordariomycetidae</taxon>
        <taxon>Ophiostomatales</taxon>
        <taxon>Ophiostomataceae</taxon>
        <taxon>Sporothrix</taxon>
    </lineage>
</organism>
<gene>
    <name evidence="3" type="primary">PEX3</name>
    <name evidence="3" type="ORF">SCUCBS95973_004386</name>
</gene>
<comment type="caution">
    <text evidence="3">The sequence shown here is derived from an EMBL/GenBank/DDBJ whole genome shotgun (WGS) entry which is preliminary data.</text>
</comment>